<gene>
    <name evidence="1" type="ORF">PchlO6_2121</name>
</gene>
<evidence type="ECO:0008006" key="3">
    <source>
        <dbReference type="Google" id="ProtNLM"/>
    </source>
</evidence>
<dbReference type="RefSeq" id="WP_009048017.1">
    <property type="nucleotide sequence ID" value="NZ_CM001490.1"/>
</dbReference>
<evidence type="ECO:0000313" key="1">
    <source>
        <dbReference type="EMBL" id="EIM14216.1"/>
    </source>
</evidence>
<reference evidence="1 2" key="1">
    <citation type="journal article" date="2012" name="PLoS Genet.">
        <title>Comparative Genomics of Plant-Associated Pseudomonas spp.: Insights into Diversity and Inheritance of Traits Involved in Multitrophic Interactions.</title>
        <authorList>
            <person name="Loper J.E."/>
            <person name="Hassan K.A."/>
            <person name="Mavrodi D.V."/>
            <person name="Davis E.W.II."/>
            <person name="Lim C.K."/>
            <person name="Shaffer B.T."/>
            <person name="Elbourne L.D."/>
            <person name="Stockwell V.O."/>
            <person name="Hartney S.L."/>
            <person name="Breakwell K."/>
            <person name="Henkels M.D."/>
            <person name="Tetu S.G."/>
            <person name="Rangel L.I."/>
            <person name="Kidarsa T.A."/>
            <person name="Wilson N.L."/>
            <person name="van de Mortel J.E."/>
            <person name="Song C."/>
            <person name="Blumhagen R."/>
            <person name="Radune D."/>
            <person name="Hostetler J.B."/>
            <person name="Brinkac L.M."/>
            <person name="Durkin A.S."/>
            <person name="Kluepfel D.A."/>
            <person name="Wechter W.P."/>
            <person name="Anderson A.J."/>
            <person name="Kim Y.C."/>
            <person name="Pierson L.S.III."/>
            <person name="Pierson E.A."/>
            <person name="Lindow S.E."/>
            <person name="Kobayashi D.Y."/>
            <person name="Raaijmakers J.M."/>
            <person name="Weller D.M."/>
            <person name="Thomashow L.S."/>
            <person name="Allen A.E."/>
            <person name="Paulsen I.T."/>
        </authorList>
    </citation>
    <scope>NUCLEOTIDE SEQUENCE [LARGE SCALE GENOMIC DNA]</scope>
    <source>
        <strain evidence="1 2">O6</strain>
    </source>
</reference>
<protein>
    <recommendedName>
        <fullName evidence="3">Peptidase</fullName>
    </recommendedName>
</protein>
<comment type="caution">
    <text evidence="1">The sequence shown here is derived from an EMBL/GenBank/DDBJ whole genome shotgun (WGS) entry which is preliminary data.</text>
</comment>
<dbReference type="EMBL" id="AHOT01000027">
    <property type="protein sequence ID" value="EIM14216.1"/>
    <property type="molecule type" value="Genomic_DNA"/>
</dbReference>
<dbReference type="Proteomes" id="UP000003790">
    <property type="component" value="Chromosome"/>
</dbReference>
<evidence type="ECO:0000313" key="2">
    <source>
        <dbReference type="Proteomes" id="UP000003790"/>
    </source>
</evidence>
<organism evidence="1 2">
    <name type="scientific">Pseudomonas chlororaphis O6</name>
    <dbReference type="NCBI Taxonomy" id="1037915"/>
    <lineage>
        <taxon>Bacteria</taxon>
        <taxon>Pseudomonadati</taxon>
        <taxon>Pseudomonadota</taxon>
        <taxon>Gammaproteobacteria</taxon>
        <taxon>Pseudomonadales</taxon>
        <taxon>Pseudomonadaceae</taxon>
        <taxon>Pseudomonas</taxon>
    </lineage>
</organism>
<sequence>MSLTKPNQKLRRDLKAAAFSLEEAALEMFRLAKQRGDVELLEAMDTIEKLHEQADRLKAYADEVKDQRITRVKANS</sequence>
<dbReference type="AlphaFoldDB" id="A0AB33WMB9"/>
<name>A0AB33WMB9_9PSED</name>
<proteinExistence type="predicted"/>
<accession>A0AB33WMB9</accession>